<keyword evidence="5" id="KW-1185">Reference proteome</keyword>
<dbReference type="InterPro" id="IPR002068">
    <property type="entry name" value="A-crystallin/Hsp20_dom"/>
</dbReference>
<reference evidence="4 5" key="1">
    <citation type="submission" date="2018-03" db="EMBL/GenBank/DDBJ databases">
        <title>Aquarubrobacter algicola gen. nov., sp. nov., a novel actinobacterium isolated from shallow eutrophic lake during the end of cyanobacterial harmful algal blooms.</title>
        <authorList>
            <person name="Chun S.J."/>
        </authorList>
    </citation>
    <scope>NUCLEOTIDE SEQUENCE [LARGE SCALE GENOMIC DNA]</scope>
    <source>
        <strain evidence="4 5">Seoho-28</strain>
    </source>
</reference>
<accession>A0A2T4ULT9</accession>
<dbReference type="RefSeq" id="WP_107568813.1">
    <property type="nucleotide sequence ID" value="NZ_PYYB01000001.1"/>
</dbReference>
<dbReference type="Proteomes" id="UP000240739">
    <property type="component" value="Unassembled WGS sequence"/>
</dbReference>
<evidence type="ECO:0000313" key="4">
    <source>
        <dbReference type="EMBL" id="PTL60168.1"/>
    </source>
</evidence>
<dbReference type="EMBL" id="PYYB01000001">
    <property type="protein sequence ID" value="PTL60168.1"/>
    <property type="molecule type" value="Genomic_DNA"/>
</dbReference>
<dbReference type="OrthoDB" id="3855217at2"/>
<comment type="similarity">
    <text evidence="1 2">Belongs to the small heat shock protein (HSP20) family.</text>
</comment>
<dbReference type="SUPFAM" id="SSF49764">
    <property type="entry name" value="HSP20-like chaperones"/>
    <property type="match status" value="1"/>
</dbReference>
<dbReference type="CDD" id="cd06464">
    <property type="entry name" value="ACD_sHsps-like"/>
    <property type="match status" value="1"/>
</dbReference>
<dbReference type="PROSITE" id="PS01031">
    <property type="entry name" value="SHSP"/>
    <property type="match status" value="1"/>
</dbReference>
<sequence>MRPDRDLFANFERMRREMDELFGDVIGGVSPRRRGGFTPAVDVFYETPGGGEPSRAVVHAELAGIDIEEIGLEIQGRELVLAGHRRPADSPDRVYQQLEIDFGPFRRVIPLGADVVADAARATYKDGILRVELPLVRPVKRTVKIETETTIEVLEHDEDDDLPPLPGGRA</sequence>
<gene>
    <name evidence="4" type="ORF">C7Y72_11215</name>
</gene>
<protein>
    <submittedName>
        <fullName evidence="4">Heat-shock protein Hsp20</fullName>
    </submittedName>
</protein>
<dbReference type="InterPro" id="IPR008978">
    <property type="entry name" value="HSP20-like_chaperone"/>
</dbReference>
<comment type="caution">
    <text evidence="4">The sequence shown here is derived from an EMBL/GenBank/DDBJ whole genome shotgun (WGS) entry which is preliminary data.</text>
</comment>
<evidence type="ECO:0000256" key="1">
    <source>
        <dbReference type="PROSITE-ProRule" id="PRU00285"/>
    </source>
</evidence>
<dbReference type="AlphaFoldDB" id="A0A2T4ULT9"/>
<organism evidence="4 5">
    <name type="scientific">Paraconexibacter algicola</name>
    <dbReference type="NCBI Taxonomy" id="2133960"/>
    <lineage>
        <taxon>Bacteria</taxon>
        <taxon>Bacillati</taxon>
        <taxon>Actinomycetota</taxon>
        <taxon>Thermoleophilia</taxon>
        <taxon>Solirubrobacterales</taxon>
        <taxon>Paraconexibacteraceae</taxon>
        <taxon>Paraconexibacter</taxon>
    </lineage>
</organism>
<evidence type="ECO:0000256" key="2">
    <source>
        <dbReference type="RuleBase" id="RU003616"/>
    </source>
</evidence>
<feature type="domain" description="SHSP" evidence="3">
    <location>
        <begin position="38"/>
        <end position="148"/>
    </location>
</feature>
<dbReference type="Pfam" id="PF00011">
    <property type="entry name" value="HSP20"/>
    <property type="match status" value="1"/>
</dbReference>
<dbReference type="Gene3D" id="2.60.40.790">
    <property type="match status" value="1"/>
</dbReference>
<evidence type="ECO:0000313" key="5">
    <source>
        <dbReference type="Proteomes" id="UP000240739"/>
    </source>
</evidence>
<evidence type="ECO:0000259" key="3">
    <source>
        <dbReference type="PROSITE" id="PS01031"/>
    </source>
</evidence>
<proteinExistence type="inferred from homology"/>
<name>A0A2T4ULT9_9ACTN</name>